<feature type="transmembrane region" description="Helical" evidence="7">
    <location>
        <begin position="231"/>
        <end position="255"/>
    </location>
</feature>
<evidence type="ECO:0000256" key="3">
    <source>
        <dbReference type="ARBA" id="ARBA00022692"/>
    </source>
</evidence>
<dbReference type="PANTHER" id="PTHR31123">
    <property type="entry name" value="ACCUMULATION OF DYADS PROTEIN 2-RELATED"/>
    <property type="match status" value="1"/>
</dbReference>
<evidence type="ECO:0000256" key="6">
    <source>
        <dbReference type="SAM" id="MobiDB-lite"/>
    </source>
</evidence>
<dbReference type="GO" id="GO:0005886">
    <property type="term" value="C:plasma membrane"/>
    <property type="evidence" value="ECO:0007669"/>
    <property type="project" value="TreeGrafter"/>
</dbReference>
<evidence type="ECO:0000256" key="5">
    <source>
        <dbReference type="ARBA" id="ARBA00023136"/>
    </source>
</evidence>
<keyword evidence="3 7" id="KW-0812">Transmembrane</keyword>
<gene>
    <name evidence="8" type="ORF">BN869_000000831_1</name>
</gene>
<dbReference type="Pfam" id="PF01184">
    <property type="entry name" value="Gpr1_Fun34_YaaH"/>
    <property type="match status" value="1"/>
</dbReference>
<evidence type="ECO:0000313" key="8">
    <source>
        <dbReference type="EMBL" id="CEO44776.1"/>
    </source>
</evidence>
<dbReference type="InterPro" id="IPR051633">
    <property type="entry name" value="AceTr"/>
</dbReference>
<evidence type="ECO:0000256" key="4">
    <source>
        <dbReference type="ARBA" id="ARBA00022989"/>
    </source>
</evidence>
<accession>A0A0B7JQL1</accession>
<protein>
    <recommendedName>
        <fullName evidence="9">GPR1/FUN34/YaaH-class plasma membrane protein</fullName>
    </recommendedName>
</protein>
<evidence type="ECO:0000256" key="1">
    <source>
        <dbReference type="ARBA" id="ARBA00004141"/>
    </source>
</evidence>
<organism evidence="8">
    <name type="scientific">Bionectria ochroleuca</name>
    <name type="common">Gliocladium roseum</name>
    <dbReference type="NCBI Taxonomy" id="29856"/>
    <lineage>
        <taxon>Eukaryota</taxon>
        <taxon>Fungi</taxon>
        <taxon>Dikarya</taxon>
        <taxon>Ascomycota</taxon>
        <taxon>Pezizomycotina</taxon>
        <taxon>Sordariomycetes</taxon>
        <taxon>Hypocreomycetidae</taxon>
        <taxon>Hypocreales</taxon>
        <taxon>Bionectriaceae</taxon>
        <taxon>Clonostachys</taxon>
    </lineage>
</organism>
<keyword evidence="4 7" id="KW-1133">Transmembrane helix</keyword>
<dbReference type="AlphaFoldDB" id="A0A0B7JQL1"/>
<dbReference type="PANTHER" id="PTHR31123:SF4">
    <property type="entry name" value="PROTEIN ALCS"/>
    <property type="match status" value="1"/>
</dbReference>
<feature type="transmembrane region" description="Helical" evidence="7">
    <location>
        <begin position="130"/>
        <end position="151"/>
    </location>
</feature>
<dbReference type="EMBL" id="CDPU01000001">
    <property type="protein sequence ID" value="CEO44776.1"/>
    <property type="molecule type" value="Genomic_DNA"/>
</dbReference>
<feature type="transmembrane region" description="Helical" evidence="7">
    <location>
        <begin position="171"/>
        <end position="188"/>
    </location>
</feature>
<comment type="subcellular location">
    <subcellularLocation>
        <location evidence="1">Membrane</location>
        <topology evidence="1">Multi-pass membrane protein</topology>
    </subcellularLocation>
</comment>
<feature type="transmembrane region" description="Helical" evidence="7">
    <location>
        <begin position="67"/>
        <end position="86"/>
    </location>
</feature>
<dbReference type="GO" id="GO:0015123">
    <property type="term" value="F:acetate transmembrane transporter activity"/>
    <property type="evidence" value="ECO:0007669"/>
    <property type="project" value="TreeGrafter"/>
</dbReference>
<keyword evidence="5 7" id="KW-0472">Membrane</keyword>
<proteinExistence type="inferred from homology"/>
<sequence length="280" mass="30543">MSATHNEFVTDGVNPNDLESGKTEGLRELHSAQSITMTPELFEKLYLSPHNKVEGNLRRTFGNPTPMALVGFLLSLMPLACDLMGWRGAGDFGVAQISVYFFMGGLLMFLSGIFEWVLGNSFPATVFCSFGGFWFSFGGILNPSFGAYSFYATDPQKPTTGLANAKFNASLGFWLVVMGVLAFVYLICALRTNIVFVTIFLSLLPAFSMLTAAFWLQAEDFEGNAAKANQMFVGAGASLIVTCVAGWYMLVAILFEIVDFPIQLPVGDLSSVFKGQRSMH</sequence>
<reference evidence="8" key="1">
    <citation type="submission" date="2015-01" db="EMBL/GenBank/DDBJ databases">
        <authorList>
            <person name="Durling Mikael"/>
        </authorList>
    </citation>
    <scope>NUCLEOTIDE SEQUENCE</scope>
</reference>
<evidence type="ECO:0000256" key="2">
    <source>
        <dbReference type="ARBA" id="ARBA00005587"/>
    </source>
</evidence>
<comment type="similarity">
    <text evidence="2">Belongs to the acetate uptake transporter (AceTr) (TC 2.A.96) family.</text>
</comment>
<evidence type="ECO:0008006" key="9">
    <source>
        <dbReference type="Google" id="ProtNLM"/>
    </source>
</evidence>
<evidence type="ECO:0000256" key="7">
    <source>
        <dbReference type="SAM" id="Phobius"/>
    </source>
</evidence>
<feature type="region of interest" description="Disordered" evidence="6">
    <location>
        <begin position="1"/>
        <end position="22"/>
    </location>
</feature>
<dbReference type="InterPro" id="IPR000791">
    <property type="entry name" value="Gpr1/Fun34/SatP-like"/>
</dbReference>
<name>A0A0B7JQL1_BIOOC</name>
<feature type="transmembrane region" description="Helical" evidence="7">
    <location>
        <begin position="98"/>
        <end position="118"/>
    </location>
</feature>
<feature type="transmembrane region" description="Helical" evidence="7">
    <location>
        <begin position="195"/>
        <end position="216"/>
    </location>
</feature>